<protein>
    <submittedName>
        <fullName evidence="1">Uncharacterized protein</fullName>
    </submittedName>
</protein>
<name>A0ACC0KYG9_CHOFU</name>
<organism evidence="1 2">
    <name type="scientific">Choristoneura fumiferana</name>
    <name type="common">Spruce budworm moth</name>
    <name type="synonym">Archips fumiferana</name>
    <dbReference type="NCBI Taxonomy" id="7141"/>
    <lineage>
        <taxon>Eukaryota</taxon>
        <taxon>Metazoa</taxon>
        <taxon>Ecdysozoa</taxon>
        <taxon>Arthropoda</taxon>
        <taxon>Hexapoda</taxon>
        <taxon>Insecta</taxon>
        <taxon>Pterygota</taxon>
        <taxon>Neoptera</taxon>
        <taxon>Endopterygota</taxon>
        <taxon>Lepidoptera</taxon>
        <taxon>Glossata</taxon>
        <taxon>Ditrysia</taxon>
        <taxon>Tortricoidea</taxon>
        <taxon>Tortricidae</taxon>
        <taxon>Tortricinae</taxon>
        <taxon>Choristoneura</taxon>
    </lineage>
</organism>
<dbReference type="EMBL" id="CM046127">
    <property type="protein sequence ID" value="KAI8441335.1"/>
    <property type="molecule type" value="Genomic_DNA"/>
</dbReference>
<comment type="caution">
    <text evidence="1">The sequence shown here is derived from an EMBL/GenBank/DDBJ whole genome shotgun (WGS) entry which is preliminary data.</text>
</comment>
<proteinExistence type="predicted"/>
<accession>A0ACC0KYG9</accession>
<evidence type="ECO:0000313" key="1">
    <source>
        <dbReference type="EMBL" id="KAI8441335.1"/>
    </source>
</evidence>
<reference evidence="1 2" key="1">
    <citation type="journal article" date="2022" name="Genome Biol. Evol.">
        <title>The Spruce Budworm Genome: Reconstructing the Evolutionary History of Antifreeze Proteins.</title>
        <authorList>
            <person name="Beliveau C."/>
            <person name="Gagne P."/>
            <person name="Picq S."/>
            <person name="Vernygora O."/>
            <person name="Keeling C.I."/>
            <person name="Pinkney K."/>
            <person name="Doucet D."/>
            <person name="Wen F."/>
            <person name="Johnston J.S."/>
            <person name="Maaroufi H."/>
            <person name="Boyle B."/>
            <person name="Laroche J."/>
            <person name="Dewar K."/>
            <person name="Juretic N."/>
            <person name="Blackburn G."/>
            <person name="Nisole A."/>
            <person name="Brunet B."/>
            <person name="Brandao M."/>
            <person name="Lumley L."/>
            <person name="Duan J."/>
            <person name="Quan G."/>
            <person name="Lucarotti C.J."/>
            <person name="Roe A.D."/>
            <person name="Sperling F.A.H."/>
            <person name="Levesque R.C."/>
            <person name="Cusson M."/>
        </authorList>
    </citation>
    <scope>NUCLEOTIDE SEQUENCE [LARGE SCALE GENOMIC DNA]</scope>
    <source>
        <strain evidence="1">Glfc:IPQL:Cfum</strain>
    </source>
</reference>
<evidence type="ECO:0000313" key="2">
    <source>
        <dbReference type="Proteomes" id="UP001064048"/>
    </source>
</evidence>
<gene>
    <name evidence="1" type="ORF">MSG28_014956</name>
</gene>
<dbReference type="Proteomes" id="UP001064048">
    <property type="component" value="Chromosome 27"/>
</dbReference>
<keyword evidence="2" id="KW-1185">Reference proteome</keyword>
<sequence length="1513" mass="159729">MQPIDNREVGYSSAVAKTGAKIHHRIASLNGQIIPLGGGGCGCQQLPVQQNVPINNCGCNGNLQLANVPNGIIANNFQLAKHMQANVPCGCVPNNLQLSNNCNCNMQNLQLANLGHGLQITNGLQMANLPLTQNELLALVNGISAPNYQSVLQLSMQALLNQLGNNLPVNCPCGCQSNLAQGLGINANNLNILKAFNNMQMGVQSPACSCSNVPMLNNMNGMPLAGTQDIVLNNSPGPCQSCANPNTMSFTLIDNVAAQGDFPLNLIGSVTNGIGSFAGSGFGLPSSGGGFMENVPGSNFVGTVVTSITNADGKTEVTHKVTDGLETVVKTAGDVPGSLLPEVSDIVEKVVPDVIDIVTDDLNKGVDLEKIVDNVVDTVGDVVGDANLTGLYGDGETIADGVGLVKPVPAGDIVENNSTVVAIERVTLPESNKKLQEAILELSPVSSENNETKSIDLKTTINEPISVLSILAEDEGKINQPLSTEDEVIESKLEKQDKKIKQPSLKNANFNYVINSAIHDLMELQSNMASQLLSIKDTIESKMGVIRQKIKSAILENKMVAKAELNAKKISNDSVIIQPEIEMVPNMAKTNSLVKLDTEKGDCNSIPLKFEDDETLLVEEEEIEANLAKINDLIEFELAKIDSFVESELALTEALIQSEVEKMNLLVESKISTADLVDSEKTDVGSIVESELVKEIPVEGIAEFSGVVPATGRALIFGSTGYSPILPVLEENAEETAIEEETQRAEVPVVNEVPLPRIVPVSGRTFIFGSTGFLHPNLAPLETHSRKTMGRLNTIPISVETGPMTLGSTESSPPISRRPETTNESDFPKDFTMVSKFTPEFPETVIMDSTKNYERLIEEYEVLDQEMDHGGEVPVVGGVFFKGKAPAKGSRVAGQPMCKPDLYISIDDLLRALSSGQINVQGNPIGQDVCGIQQDVSPDAYGSQQNLISTELFPISNQPVSYGNQISFQPSFQVDQSGCGYQQPSISLPSLPTGSQSCGCPSISLNQPCGCNIQQPSISFSGQPSFSMGSQSFESQPSISLNKPCGNIQQPSFSFFSQPSFSIGSQSSESQPSISLNQPFTCSIQQPSFSFPSQPGLSIGSQSCGCQPSISLNQQYECNSQPSNSFTSQPSISLGSSSLNQQSGCGQPNLSNNLRGYQTSLTQNQQPSVSYSQPISLQSPCGTQQSFSTNRPSLTLRETNNQPSSSVPSLSLNSLSSSCQRAQSQVSSNQCNSQKQSQSGNVGTGSVANVSNNVISVVPNALLQAPPFGIFFDGDHLIIDGAVQICGTMPFNSAVRVSGVLPASGKAAAQILTVAGNNFIPNPYNPNVGSNIPLTAGLGLSNGIALANIGQTGTIELANIPRNTANLANTNLENFCIPNPSNQVFNGNLVGNVANTNIGLAKSGVNYANIGVTNNVASNAANIGLNNGNVANVENANGKVPCNNANVPITNYANVVKPPRDYGIEFGADALEVNGAVQVSGKMPFNAKVAVQGAMPAQGKGTVSYTCDKVDGS</sequence>